<dbReference type="CDD" id="cd01479">
    <property type="entry name" value="Sec24-like"/>
    <property type="match status" value="1"/>
</dbReference>
<evidence type="ECO:0000256" key="7">
    <source>
        <dbReference type="ARBA" id="ARBA00022927"/>
    </source>
</evidence>
<keyword evidence="9" id="KW-0472">Membrane</keyword>
<proteinExistence type="inferred from homology"/>
<feature type="compositionally biased region" description="Pro residues" evidence="10">
    <location>
        <begin position="1"/>
        <end position="59"/>
    </location>
</feature>
<evidence type="ECO:0000256" key="5">
    <source>
        <dbReference type="ARBA" id="ARBA00022824"/>
    </source>
</evidence>
<sequence length="932" mass="99383">MRPGPPTGGPPPPQMMRPGPPGPPPTQPPPGPSRPPAGAPPPPRGPPSMIPGPPPPQTFAPPTAQMGSMGLGGPPPPPTQTQQMPPPPPTQTQQTMPPPPTMGGPPPPMQMQQTMPPPLPMAGVPGAFGGGGGPMGTPPGGSYPGAQFSPAPFQGQFAQQSVVEDFGSLVLGGGGGPGQEQGADPATFPRPGDDVPNANAHLSCDPRYLRLTCGALPGTASVKQRFTLPVACVVRPMIPGENVPIAHFGSGGIVRCRRCRTYINPFVQFIDGGRRFRCNVCSLPNEVPVDYFCTLDADGQRRDVNERPELRHGTVEFLASQEYMVRPPMPPTYFFAIDVSANAVASGFLATTTNAIKASLDALPGGERTHIGFLTYDSTLHFYALKPGSSQPQMMVVAELDDPFVPAPDDLLVNLSESREAVEALLDMLPGAFKDTSRVESAMGPAVQAAYMAMSHIGGKLMVFQCTLPSLGSGRLLNRGDDHRNAGTDKEAANRAPADPFYKKMAAECSRQQICVDVFASASPYADLASLSTLPRYTGGELYYYGGFRVERDGPKLTRELTHNLTRFTAWEAVCRVRCSKGFRVSSFNGHFFIRSMDLLALPATNADTAYAVQLAHDEVMPTTNHAFIQCALLYTNADGERRIRVHTMVAPVVQDVAEMYRAIDGGAMSAFLTRLGVERALTARLQDAREAVQLKLSTSLKEFRMMNTSAARAFNRLIFPECARLVPLFTLCASKTPALRGHARDVPVDQRILSAFEIMSAPTEAILRRLYPAMYALHAMPPESGVEKDGVVQMPPRTALAGERIDARGAYLVDDGYVCLLWLGKMLDPAFAADVFGPAGPPPPEADFTPPTIEGSAINARVRAVMAEVRRRAANGCGHCTVTVIAQGQPSEALLFPALVEDRGAGGAGAMSYADFLVQLHRTVAAAGGAR</sequence>
<dbReference type="InterPro" id="IPR036175">
    <property type="entry name" value="Sec23/24_helical_dom_sf"/>
</dbReference>
<evidence type="ECO:0000256" key="4">
    <source>
        <dbReference type="ARBA" id="ARBA00022448"/>
    </source>
</evidence>
<feature type="domain" description="Sec23/Sec24 trunk" evidence="12">
    <location>
        <begin position="328"/>
        <end position="564"/>
    </location>
</feature>
<evidence type="ECO:0000256" key="3">
    <source>
        <dbReference type="ARBA" id="ARBA00008334"/>
    </source>
</evidence>
<dbReference type="GO" id="GO:0090110">
    <property type="term" value="P:COPII-coated vesicle cargo loading"/>
    <property type="evidence" value="ECO:0007669"/>
    <property type="project" value="TreeGrafter"/>
</dbReference>
<evidence type="ECO:0000259" key="13">
    <source>
        <dbReference type="Pfam" id="PF04815"/>
    </source>
</evidence>
<feature type="domain" description="Sec23/Sec24 helical" evidence="13">
    <location>
        <begin position="666"/>
        <end position="768"/>
    </location>
</feature>
<dbReference type="Pfam" id="PF08033">
    <property type="entry name" value="Sec23_BS"/>
    <property type="match status" value="1"/>
</dbReference>
<dbReference type="SUPFAM" id="SSF82919">
    <property type="entry name" value="Zn-finger domain of Sec23/24"/>
    <property type="match status" value="1"/>
</dbReference>
<keyword evidence="8" id="KW-0333">Golgi apparatus</keyword>
<evidence type="ECO:0000256" key="1">
    <source>
        <dbReference type="ARBA" id="ARBA00004394"/>
    </source>
</evidence>
<dbReference type="KEGG" id="mpp:MICPUCDRAFT_49909"/>
<dbReference type="InterPro" id="IPR036180">
    <property type="entry name" value="Gelsolin-like_dom_sf"/>
</dbReference>
<comment type="similarity">
    <text evidence="3">Belongs to the SEC23/SEC24 family. SEC24 subfamily.</text>
</comment>
<dbReference type="InterPro" id="IPR012990">
    <property type="entry name" value="Beta-sandwich_Sec23_24"/>
</dbReference>
<dbReference type="STRING" id="564608.C1MGR2"/>
<dbReference type="GO" id="GO:0000149">
    <property type="term" value="F:SNARE binding"/>
    <property type="evidence" value="ECO:0007669"/>
    <property type="project" value="TreeGrafter"/>
</dbReference>
<feature type="domain" description="Zinc finger Sec23/Sec24-type" evidence="11">
    <location>
        <begin position="253"/>
        <end position="291"/>
    </location>
</feature>
<dbReference type="AlphaFoldDB" id="C1MGR2"/>
<dbReference type="GO" id="GO:0030127">
    <property type="term" value="C:COPII vesicle coat"/>
    <property type="evidence" value="ECO:0007669"/>
    <property type="project" value="InterPro"/>
</dbReference>
<dbReference type="GO" id="GO:0008270">
    <property type="term" value="F:zinc ion binding"/>
    <property type="evidence" value="ECO:0007669"/>
    <property type="project" value="InterPro"/>
</dbReference>
<dbReference type="InterPro" id="IPR036465">
    <property type="entry name" value="vWFA_dom_sf"/>
</dbReference>
<organism evidence="16">
    <name type="scientific">Micromonas pusilla (strain CCMP1545)</name>
    <name type="common">Picoplanktonic green alga</name>
    <dbReference type="NCBI Taxonomy" id="564608"/>
    <lineage>
        <taxon>Eukaryota</taxon>
        <taxon>Viridiplantae</taxon>
        <taxon>Chlorophyta</taxon>
        <taxon>Mamiellophyceae</taxon>
        <taxon>Mamiellales</taxon>
        <taxon>Mamiellaceae</taxon>
        <taxon>Micromonas</taxon>
    </lineage>
</organism>
<dbReference type="Gene3D" id="1.20.120.730">
    <property type="entry name" value="Sec23/Sec24 helical domain"/>
    <property type="match status" value="1"/>
</dbReference>
<dbReference type="InterPro" id="IPR006900">
    <property type="entry name" value="Sec23/24_helical_dom"/>
</dbReference>
<keyword evidence="6" id="KW-0931">ER-Golgi transport</keyword>
<dbReference type="OMA" id="AVECSKQ"/>
<dbReference type="Pfam" id="PF04815">
    <property type="entry name" value="Sec23_helical"/>
    <property type="match status" value="1"/>
</dbReference>
<dbReference type="EMBL" id="GG663735">
    <property type="protein sequence ID" value="EEH60615.1"/>
    <property type="molecule type" value="Genomic_DNA"/>
</dbReference>
<dbReference type="Pfam" id="PF04811">
    <property type="entry name" value="Sec23_trunk"/>
    <property type="match status" value="1"/>
</dbReference>
<accession>C1MGR2</accession>
<comment type="subcellular location">
    <subcellularLocation>
        <location evidence="2">Endoplasmic reticulum membrane</location>
    </subcellularLocation>
    <subcellularLocation>
        <location evidence="1">Golgi apparatus membrane</location>
    </subcellularLocation>
</comment>
<dbReference type="GO" id="GO:0070971">
    <property type="term" value="C:endoplasmic reticulum exit site"/>
    <property type="evidence" value="ECO:0007669"/>
    <property type="project" value="TreeGrafter"/>
</dbReference>
<dbReference type="Gene3D" id="3.40.50.410">
    <property type="entry name" value="von Willebrand factor, type A domain"/>
    <property type="match status" value="1"/>
</dbReference>
<dbReference type="Gene3D" id="2.30.30.380">
    <property type="entry name" value="Zn-finger domain of Sec23/24"/>
    <property type="match status" value="1"/>
</dbReference>
<keyword evidence="5" id="KW-0256">Endoplasmic reticulum</keyword>
<evidence type="ECO:0000256" key="8">
    <source>
        <dbReference type="ARBA" id="ARBA00023034"/>
    </source>
</evidence>
<feature type="compositionally biased region" description="Gly residues" evidence="10">
    <location>
        <begin position="126"/>
        <end position="143"/>
    </location>
</feature>
<gene>
    <name evidence="15" type="ORF">MICPUCDRAFT_49909</name>
</gene>
<dbReference type="PANTHER" id="PTHR13803">
    <property type="entry name" value="SEC24-RELATED PROTEIN"/>
    <property type="match status" value="1"/>
</dbReference>
<dbReference type="InterPro" id="IPR050550">
    <property type="entry name" value="SEC23_SEC24_subfamily"/>
</dbReference>
<dbReference type="eggNOG" id="KOG1985">
    <property type="taxonomic scope" value="Eukaryota"/>
</dbReference>
<dbReference type="SUPFAM" id="SSF53300">
    <property type="entry name" value="vWA-like"/>
    <property type="match status" value="1"/>
</dbReference>
<dbReference type="InterPro" id="IPR041742">
    <property type="entry name" value="Sec24-like_trunk_dom"/>
</dbReference>
<dbReference type="SUPFAM" id="SSF81995">
    <property type="entry name" value="beta-sandwich domain of Sec23/24"/>
    <property type="match status" value="1"/>
</dbReference>
<evidence type="ECO:0000313" key="16">
    <source>
        <dbReference type="Proteomes" id="UP000001876"/>
    </source>
</evidence>
<dbReference type="SUPFAM" id="SSF81811">
    <property type="entry name" value="Helical domain of Sec23/24"/>
    <property type="match status" value="1"/>
</dbReference>
<dbReference type="InterPro" id="IPR006896">
    <property type="entry name" value="Sec23/24_trunk_dom"/>
</dbReference>
<name>C1MGR2_MICPC</name>
<keyword evidence="4" id="KW-0813">Transport</keyword>
<evidence type="ECO:0000256" key="9">
    <source>
        <dbReference type="ARBA" id="ARBA00023136"/>
    </source>
</evidence>
<dbReference type="InterPro" id="IPR029006">
    <property type="entry name" value="ADF-H/Gelsolin-like_dom_sf"/>
</dbReference>
<feature type="compositionally biased region" description="Pro residues" evidence="10">
    <location>
        <begin position="73"/>
        <end position="120"/>
    </location>
</feature>
<dbReference type="OrthoDB" id="49016at2759"/>
<evidence type="ECO:0000256" key="6">
    <source>
        <dbReference type="ARBA" id="ARBA00022892"/>
    </source>
</evidence>
<evidence type="ECO:0000259" key="14">
    <source>
        <dbReference type="Pfam" id="PF08033"/>
    </source>
</evidence>
<dbReference type="RefSeq" id="XP_003055363.1">
    <property type="nucleotide sequence ID" value="XM_003055317.1"/>
</dbReference>
<evidence type="ECO:0000256" key="10">
    <source>
        <dbReference type="SAM" id="MobiDB-lite"/>
    </source>
</evidence>
<dbReference type="InterPro" id="IPR006895">
    <property type="entry name" value="Znf_Sec23_Sec24"/>
</dbReference>
<dbReference type="Pfam" id="PF04810">
    <property type="entry name" value="zf-Sec23_Sec24"/>
    <property type="match status" value="1"/>
</dbReference>
<dbReference type="GeneID" id="9680620"/>
<feature type="domain" description="Sec23/Sec24 beta-sandwich" evidence="14">
    <location>
        <begin position="570"/>
        <end position="654"/>
    </location>
</feature>
<feature type="region of interest" description="Disordered" evidence="10">
    <location>
        <begin position="172"/>
        <end position="193"/>
    </location>
</feature>
<dbReference type="PANTHER" id="PTHR13803:SF39">
    <property type="entry name" value="SECRETORY 24AB, ISOFORM A"/>
    <property type="match status" value="1"/>
</dbReference>
<dbReference type="SUPFAM" id="SSF82754">
    <property type="entry name" value="C-terminal, gelsolin-like domain of Sec23/24"/>
    <property type="match status" value="1"/>
</dbReference>
<dbReference type="GO" id="GO:0000139">
    <property type="term" value="C:Golgi membrane"/>
    <property type="evidence" value="ECO:0007669"/>
    <property type="project" value="UniProtKB-SubCell"/>
</dbReference>
<evidence type="ECO:0000259" key="12">
    <source>
        <dbReference type="Pfam" id="PF04811"/>
    </source>
</evidence>
<evidence type="ECO:0000313" key="15">
    <source>
        <dbReference type="EMBL" id="EEH60615.1"/>
    </source>
</evidence>
<protein>
    <submittedName>
        <fullName evidence="15">Predicted protein</fullName>
    </submittedName>
</protein>
<dbReference type="Proteomes" id="UP000001876">
    <property type="component" value="Unassembled WGS sequence"/>
</dbReference>
<feature type="region of interest" description="Disordered" evidence="10">
    <location>
        <begin position="1"/>
        <end position="147"/>
    </location>
</feature>
<dbReference type="GO" id="GO:0006886">
    <property type="term" value="P:intracellular protein transport"/>
    <property type="evidence" value="ECO:0007669"/>
    <property type="project" value="InterPro"/>
</dbReference>
<evidence type="ECO:0000259" key="11">
    <source>
        <dbReference type="Pfam" id="PF04810"/>
    </source>
</evidence>
<evidence type="ECO:0000256" key="2">
    <source>
        <dbReference type="ARBA" id="ARBA00004586"/>
    </source>
</evidence>
<dbReference type="Gene3D" id="2.60.40.1670">
    <property type="entry name" value="beta-sandwich domain of Sec23/24"/>
    <property type="match status" value="1"/>
</dbReference>
<dbReference type="GO" id="GO:0005789">
    <property type="term" value="C:endoplasmic reticulum membrane"/>
    <property type="evidence" value="ECO:0007669"/>
    <property type="project" value="UniProtKB-SubCell"/>
</dbReference>
<dbReference type="Gene3D" id="3.40.20.10">
    <property type="entry name" value="Severin"/>
    <property type="match status" value="1"/>
</dbReference>
<dbReference type="InterPro" id="IPR036174">
    <property type="entry name" value="Znf_Sec23_Sec24_sf"/>
</dbReference>
<keyword evidence="7" id="KW-0653">Protein transport</keyword>
<keyword evidence="16" id="KW-1185">Reference proteome</keyword>
<reference evidence="15 16" key="1">
    <citation type="journal article" date="2009" name="Science">
        <title>Green evolution and dynamic adaptations revealed by genomes of the marine picoeukaryotes Micromonas.</title>
        <authorList>
            <person name="Worden A.Z."/>
            <person name="Lee J.H."/>
            <person name="Mock T."/>
            <person name="Rouze P."/>
            <person name="Simmons M.P."/>
            <person name="Aerts A.L."/>
            <person name="Allen A.E."/>
            <person name="Cuvelier M.L."/>
            <person name="Derelle E."/>
            <person name="Everett M.V."/>
            <person name="Foulon E."/>
            <person name="Grimwood J."/>
            <person name="Gundlach H."/>
            <person name="Henrissat B."/>
            <person name="Napoli C."/>
            <person name="McDonald S.M."/>
            <person name="Parker M.S."/>
            <person name="Rombauts S."/>
            <person name="Salamov A."/>
            <person name="Von Dassow P."/>
            <person name="Badger J.H."/>
            <person name="Coutinho P.M."/>
            <person name="Demir E."/>
            <person name="Dubchak I."/>
            <person name="Gentemann C."/>
            <person name="Eikrem W."/>
            <person name="Gready J.E."/>
            <person name="John U."/>
            <person name="Lanier W."/>
            <person name="Lindquist E.A."/>
            <person name="Lucas S."/>
            <person name="Mayer K.F."/>
            <person name="Moreau H."/>
            <person name="Not F."/>
            <person name="Otillar R."/>
            <person name="Panaud O."/>
            <person name="Pangilinan J."/>
            <person name="Paulsen I."/>
            <person name="Piegu B."/>
            <person name="Poliakov A."/>
            <person name="Robbens S."/>
            <person name="Schmutz J."/>
            <person name="Toulza E."/>
            <person name="Wyss T."/>
            <person name="Zelensky A."/>
            <person name="Zhou K."/>
            <person name="Armbrust E.V."/>
            <person name="Bhattacharya D."/>
            <person name="Goodenough U.W."/>
            <person name="Van de Peer Y."/>
            <person name="Grigoriev I.V."/>
        </authorList>
    </citation>
    <scope>NUCLEOTIDE SEQUENCE [LARGE SCALE GENOMIC DNA]</scope>
    <source>
        <strain evidence="15 16">CCMP1545</strain>
    </source>
</reference>